<dbReference type="Proteomes" id="UP001617427">
    <property type="component" value="Unassembled WGS sequence"/>
</dbReference>
<feature type="chain" id="PRO_5046166934" evidence="4">
    <location>
        <begin position="27"/>
        <end position="429"/>
    </location>
</feature>
<dbReference type="InterPro" id="IPR028081">
    <property type="entry name" value="Leu-bd"/>
</dbReference>
<organism evidence="6 7">
    <name type="scientific">Herbaspirillum chlorophenolicum</name>
    <dbReference type="NCBI Taxonomy" id="211589"/>
    <lineage>
        <taxon>Bacteria</taxon>
        <taxon>Pseudomonadati</taxon>
        <taxon>Pseudomonadota</taxon>
        <taxon>Betaproteobacteria</taxon>
        <taxon>Burkholderiales</taxon>
        <taxon>Oxalobacteraceae</taxon>
        <taxon>Herbaspirillum</taxon>
    </lineage>
</organism>
<dbReference type="SUPFAM" id="SSF53822">
    <property type="entry name" value="Periplasmic binding protein-like I"/>
    <property type="match status" value="1"/>
</dbReference>
<protein>
    <submittedName>
        <fullName evidence="6">Branched-chain amino acid ABC transporter substrate-binding protein</fullName>
    </submittedName>
</protein>
<dbReference type="PANTHER" id="PTHR47151">
    <property type="entry name" value="LEU/ILE/VAL-BINDING ABC TRANSPORTER SUBUNIT"/>
    <property type="match status" value="1"/>
</dbReference>
<evidence type="ECO:0000313" key="7">
    <source>
        <dbReference type="Proteomes" id="UP001617427"/>
    </source>
</evidence>
<dbReference type="RefSeq" id="WP_402703552.1">
    <property type="nucleotide sequence ID" value="NZ_JBIUZV010000020.1"/>
</dbReference>
<dbReference type="Gene3D" id="3.40.50.2300">
    <property type="match status" value="2"/>
</dbReference>
<keyword evidence="2 4" id="KW-0732">Signal</keyword>
<gene>
    <name evidence="6" type="ORF">ACIPEN_21905</name>
</gene>
<evidence type="ECO:0000313" key="6">
    <source>
        <dbReference type="EMBL" id="MFJ3048498.1"/>
    </source>
</evidence>
<dbReference type="PANTHER" id="PTHR47151:SF2">
    <property type="entry name" value="AMINO ACID BINDING PROTEIN"/>
    <property type="match status" value="1"/>
</dbReference>
<feature type="signal peptide" evidence="4">
    <location>
        <begin position="1"/>
        <end position="26"/>
    </location>
</feature>
<evidence type="ECO:0000259" key="5">
    <source>
        <dbReference type="Pfam" id="PF13458"/>
    </source>
</evidence>
<sequence>MSRVYSSAKRIAFVALAFLLPLPGLAAADADGQEKTVLIGFSGALSGVSETFGKSMANAADMALGEINRQQIRIGNQRVFFRLLRQDDRNDPETAVAVARQLLQAGVVAVIGTANSATAQAAARIYSDAGVPMVTPAASAASLSEQGNTGFFRMVGRDDHAAACLVDYVMRSMNVRRLGVVDNGSMFGVGLAASVIEHAGQAEGLKVVAHERVSYTSDLRKMIRNMKQRGVDALFFGGYSAQAVLLAQVIQQEGGGMRLLLASSGVAGATYLIAARSAANGVVAVESGMPTQDMHGWQRFEEEYHQRFGLNIYGTTPFAYDAAQVLVAAMRQANSTNPRTLIGTLHKIVFKGLTGVVAFEPDGDPRTPIFTVYEGQGQRWIPLKTYEGYPAVSAKRPVKATEAPAINSGHKKSYNAGAASDAPIPSPHH</sequence>
<evidence type="ECO:0000256" key="2">
    <source>
        <dbReference type="ARBA" id="ARBA00022729"/>
    </source>
</evidence>
<comment type="caution">
    <text evidence="6">The sequence shown here is derived from an EMBL/GenBank/DDBJ whole genome shotgun (WGS) entry which is preliminary data.</text>
</comment>
<feature type="domain" description="Leucine-binding protein" evidence="5">
    <location>
        <begin position="37"/>
        <end position="370"/>
    </location>
</feature>
<reference evidence="6 7" key="1">
    <citation type="submission" date="2024-10" db="EMBL/GenBank/DDBJ databases">
        <title>The Natural Products Discovery Center: Release of the First 8490 Sequenced Strains for Exploring Actinobacteria Biosynthetic Diversity.</title>
        <authorList>
            <person name="Kalkreuter E."/>
            <person name="Kautsar S.A."/>
            <person name="Yang D."/>
            <person name="Bader C.D."/>
            <person name="Teijaro C.N."/>
            <person name="Fluegel L."/>
            <person name="Davis C.M."/>
            <person name="Simpson J.R."/>
            <person name="Lauterbach L."/>
            <person name="Steele A.D."/>
            <person name="Gui C."/>
            <person name="Meng S."/>
            <person name="Li G."/>
            <person name="Viehrig K."/>
            <person name="Ye F."/>
            <person name="Su P."/>
            <person name="Kiefer A.F."/>
            <person name="Nichols A."/>
            <person name="Cepeda A.J."/>
            <person name="Yan W."/>
            <person name="Fan B."/>
            <person name="Jiang Y."/>
            <person name="Adhikari A."/>
            <person name="Zheng C.-J."/>
            <person name="Schuster L."/>
            <person name="Cowan T.M."/>
            <person name="Smanski M.J."/>
            <person name="Chevrette M.G."/>
            <person name="De Carvalho L.P.S."/>
            <person name="Shen B."/>
        </authorList>
    </citation>
    <scope>NUCLEOTIDE SEQUENCE [LARGE SCALE GENOMIC DNA]</scope>
    <source>
        <strain evidence="6 7">NPDC087045</strain>
    </source>
</reference>
<evidence type="ECO:0000256" key="3">
    <source>
        <dbReference type="SAM" id="MobiDB-lite"/>
    </source>
</evidence>
<comment type="similarity">
    <text evidence="1">Belongs to the leucine-binding protein family.</text>
</comment>
<evidence type="ECO:0000256" key="4">
    <source>
        <dbReference type="SAM" id="SignalP"/>
    </source>
</evidence>
<dbReference type="Pfam" id="PF13458">
    <property type="entry name" value="Peripla_BP_6"/>
    <property type="match status" value="1"/>
</dbReference>
<accession>A0ABW8F5C6</accession>
<dbReference type="EMBL" id="JBIUZV010000020">
    <property type="protein sequence ID" value="MFJ3048498.1"/>
    <property type="molecule type" value="Genomic_DNA"/>
</dbReference>
<dbReference type="InterPro" id="IPR028082">
    <property type="entry name" value="Peripla_BP_I"/>
</dbReference>
<proteinExistence type="inferred from homology"/>
<dbReference type="CDD" id="cd06342">
    <property type="entry name" value="PBP1_ABC_LIVBP-like"/>
    <property type="match status" value="1"/>
</dbReference>
<evidence type="ECO:0000256" key="1">
    <source>
        <dbReference type="ARBA" id="ARBA00010062"/>
    </source>
</evidence>
<name>A0ABW8F5C6_9BURK</name>
<keyword evidence="7" id="KW-1185">Reference proteome</keyword>
<feature type="region of interest" description="Disordered" evidence="3">
    <location>
        <begin position="400"/>
        <end position="429"/>
    </location>
</feature>